<sequence length="216" mass="24946">MEIILIRHTTPEVEPGTCYGKTDLGLPSSFETEAENVLKLLPSQVHSIRTSPLFRCYSLAEFISKKMESSSFSPAWKVDDRIQELNFGEWEGRLWEDLPRSETDPWMEDYVNIRPPSGETYKELQARISLSWSDSLQEGRAWERLKKEEGDPSEYKEIWLSHGGPIRCTTALALGLPLENSFRLVLEYGSVSSLRIRFGESESYPQLCYWNKKTKE</sequence>
<keyword evidence="3" id="KW-1185">Reference proteome</keyword>
<dbReference type="SUPFAM" id="SSF53254">
    <property type="entry name" value="Phosphoglycerate mutase-like"/>
    <property type="match status" value="1"/>
</dbReference>
<comment type="caution">
    <text evidence="1">The sequence shown here is derived from an EMBL/GenBank/DDBJ whole genome shotgun (WGS) entry which is preliminary data.</text>
</comment>
<dbReference type="SMART" id="SM00855">
    <property type="entry name" value="PGAM"/>
    <property type="match status" value="1"/>
</dbReference>
<dbReference type="InterPro" id="IPR013078">
    <property type="entry name" value="His_Pase_superF_clade-1"/>
</dbReference>
<dbReference type="RefSeq" id="WP_135644626.1">
    <property type="nucleotide sequence ID" value="NZ_RQER01000006.1"/>
</dbReference>
<dbReference type="InterPro" id="IPR029033">
    <property type="entry name" value="His_PPase_superfam"/>
</dbReference>
<reference evidence="3 4" key="2">
    <citation type="journal article" date="2019" name="PLoS Negl. Trop. Dis.">
        <title>Revisiting the worldwide diversity of Leptospira species in the environment.</title>
        <authorList>
            <person name="Vincent A.T."/>
            <person name="Schiettekatte O."/>
            <person name="Bourhy P."/>
            <person name="Veyrier F.J."/>
            <person name="Picardeau M."/>
        </authorList>
    </citation>
    <scope>NUCLEOTIDE SEQUENCE [LARGE SCALE GENOMIC DNA]</scope>
    <source>
        <strain evidence="3">201702690</strain>
        <strain evidence="1 4">SSW18</strain>
    </source>
</reference>
<dbReference type="AlphaFoldDB" id="A0A5F1ZVZ8"/>
<protein>
    <submittedName>
        <fullName evidence="1">Histidine phosphatase family protein</fullName>
    </submittedName>
</protein>
<name>A0A5F1ZVZ8_9LEPT</name>
<evidence type="ECO:0000313" key="4">
    <source>
        <dbReference type="Proteomes" id="UP000297946"/>
    </source>
</evidence>
<accession>A0A5F1ZVZ8</accession>
<evidence type="ECO:0000313" key="2">
    <source>
        <dbReference type="EMBL" id="TGL42018.1"/>
    </source>
</evidence>
<gene>
    <name evidence="1" type="ORF">EHO57_11475</name>
    <name evidence="2" type="ORF">EHQ53_07395</name>
</gene>
<proteinExistence type="predicted"/>
<reference evidence="2" key="1">
    <citation type="submission" date="2018-10" db="EMBL/GenBank/DDBJ databases">
        <authorList>
            <person name="Vincent A.T."/>
            <person name="Schiettekatte O."/>
            <person name="Bourhy P."/>
            <person name="Veyrier F.J."/>
            <person name="Picardeau M."/>
        </authorList>
    </citation>
    <scope>NUCLEOTIDE SEQUENCE</scope>
    <source>
        <strain evidence="2">201702690</strain>
    </source>
</reference>
<dbReference type="Proteomes" id="UP000297273">
    <property type="component" value="Unassembled WGS sequence"/>
</dbReference>
<dbReference type="Proteomes" id="UP000297946">
    <property type="component" value="Unassembled WGS sequence"/>
</dbReference>
<dbReference type="Pfam" id="PF00300">
    <property type="entry name" value="His_Phos_1"/>
    <property type="match status" value="1"/>
</dbReference>
<dbReference type="OrthoDB" id="7925971at2"/>
<dbReference type="EMBL" id="RQER01000006">
    <property type="protein sequence ID" value="TGK01532.1"/>
    <property type="molecule type" value="Genomic_DNA"/>
</dbReference>
<dbReference type="Gene3D" id="3.40.50.1240">
    <property type="entry name" value="Phosphoglycerate mutase-like"/>
    <property type="match status" value="1"/>
</dbReference>
<organism evidence="1 4">
    <name type="scientific">Leptospira langatensis</name>
    <dbReference type="NCBI Taxonomy" id="2484983"/>
    <lineage>
        <taxon>Bacteria</taxon>
        <taxon>Pseudomonadati</taxon>
        <taxon>Spirochaetota</taxon>
        <taxon>Spirochaetia</taxon>
        <taxon>Leptospirales</taxon>
        <taxon>Leptospiraceae</taxon>
        <taxon>Leptospira</taxon>
    </lineage>
</organism>
<evidence type="ECO:0000313" key="3">
    <source>
        <dbReference type="Proteomes" id="UP000297273"/>
    </source>
</evidence>
<dbReference type="EMBL" id="RQGC01000004">
    <property type="protein sequence ID" value="TGL42018.1"/>
    <property type="molecule type" value="Genomic_DNA"/>
</dbReference>
<evidence type="ECO:0000313" key="1">
    <source>
        <dbReference type="EMBL" id="TGK01532.1"/>
    </source>
</evidence>